<dbReference type="AlphaFoldDB" id="A0A9N9Q3C8"/>
<protein>
    <submittedName>
        <fullName evidence="1">Uncharacterized protein</fullName>
    </submittedName>
</protein>
<reference evidence="1" key="1">
    <citation type="submission" date="2021-07" db="EMBL/GenBank/DDBJ databases">
        <authorList>
            <person name="Durling M."/>
        </authorList>
    </citation>
    <scope>NUCLEOTIDE SEQUENCE</scope>
</reference>
<gene>
    <name evidence="1" type="ORF">HYALB_00010509</name>
</gene>
<proteinExistence type="predicted"/>
<keyword evidence="2" id="KW-1185">Reference proteome</keyword>
<comment type="caution">
    <text evidence="1">The sequence shown here is derived from an EMBL/GenBank/DDBJ whole genome shotgun (WGS) entry which is preliminary data.</text>
</comment>
<evidence type="ECO:0000313" key="2">
    <source>
        <dbReference type="Proteomes" id="UP000701801"/>
    </source>
</evidence>
<dbReference type="Proteomes" id="UP000701801">
    <property type="component" value="Unassembled WGS sequence"/>
</dbReference>
<organism evidence="1 2">
    <name type="scientific">Hymenoscyphus albidus</name>
    <dbReference type="NCBI Taxonomy" id="595503"/>
    <lineage>
        <taxon>Eukaryota</taxon>
        <taxon>Fungi</taxon>
        <taxon>Dikarya</taxon>
        <taxon>Ascomycota</taxon>
        <taxon>Pezizomycotina</taxon>
        <taxon>Leotiomycetes</taxon>
        <taxon>Helotiales</taxon>
        <taxon>Helotiaceae</taxon>
        <taxon>Hymenoscyphus</taxon>
    </lineage>
</organism>
<evidence type="ECO:0000313" key="1">
    <source>
        <dbReference type="EMBL" id="CAG8984253.1"/>
    </source>
</evidence>
<name>A0A9N9Q3C8_9HELO</name>
<dbReference type="EMBL" id="CAJVRM010000754">
    <property type="protein sequence ID" value="CAG8984253.1"/>
    <property type="molecule type" value="Genomic_DNA"/>
</dbReference>
<accession>A0A9N9Q3C8</accession>
<sequence>MPCNRHITSSHQWYSDDSDGTKINPTETIKILACEKLCGWVGWFQEIGYVTRFLGRRLKNASLLRIHVRKVHGLAPIPTARGGPGTGKLSIYLGKMRLL</sequence>
<dbReference type="OrthoDB" id="10393640at2759"/>